<keyword evidence="2" id="KW-1185">Reference proteome</keyword>
<protein>
    <recommendedName>
        <fullName evidence="3">Trypsin-like serine protease</fullName>
    </recommendedName>
</protein>
<reference evidence="1 2" key="1">
    <citation type="journal article" date="2015" name="Fungal Genet. Biol.">
        <title>Evolution of novel wood decay mechanisms in Agaricales revealed by the genome sequences of Fistulina hepatica and Cylindrobasidium torrendii.</title>
        <authorList>
            <person name="Floudas D."/>
            <person name="Held B.W."/>
            <person name="Riley R."/>
            <person name="Nagy L.G."/>
            <person name="Koehler G."/>
            <person name="Ransdell A.S."/>
            <person name="Younus H."/>
            <person name="Chow J."/>
            <person name="Chiniquy J."/>
            <person name="Lipzen A."/>
            <person name="Tritt A."/>
            <person name="Sun H."/>
            <person name="Haridas S."/>
            <person name="LaButti K."/>
            <person name="Ohm R.A."/>
            <person name="Kues U."/>
            <person name="Blanchette R.A."/>
            <person name="Grigoriev I.V."/>
            <person name="Minto R.E."/>
            <person name="Hibbett D.S."/>
        </authorList>
    </citation>
    <scope>NUCLEOTIDE SEQUENCE [LARGE SCALE GENOMIC DNA]</scope>
    <source>
        <strain evidence="1 2">FP15055 ss-10</strain>
    </source>
</reference>
<evidence type="ECO:0000313" key="1">
    <source>
        <dbReference type="EMBL" id="KIY73493.1"/>
    </source>
</evidence>
<dbReference type="Pfam" id="PF13365">
    <property type="entry name" value="Trypsin_2"/>
    <property type="match status" value="1"/>
</dbReference>
<dbReference type="SUPFAM" id="SSF50494">
    <property type="entry name" value="Trypsin-like serine proteases"/>
    <property type="match status" value="1"/>
</dbReference>
<proteinExistence type="predicted"/>
<dbReference type="InterPro" id="IPR009003">
    <property type="entry name" value="Peptidase_S1_PA"/>
</dbReference>
<accession>A0A0D7BSH2</accession>
<dbReference type="OrthoDB" id="10054765at2759"/>
<evidence type="ECO:0008006" key="3">
    <source>
        <dbReference type="Google" id="ProtNLM"/>
    </source>
</evidence>
<dbReference type="EMBL" id="KN880435">
    <property type="protein sequence ID" value="KIY73493.1"/>
    <property type="molecule type" value="Genomic_DNA"/>
</dbReference>
<dbReference type="AlphaFoldDB" id="A0A0D7BSH2"/>
<name>A0A0D7BSH2_9AGAR</name>
<organism evidence="1 2">
    <name type="scientific">Cylindrobasidium torrendii FP15055 ss-10</name>
    <dbReference type="NCBI Taxonomy" id="1314674"/>
    <lineage>
        <taxon>Eukaryota</taxon>
        <taxon>Fungi</taxon>
        <taxon>Dikarya</taxon>
        <taxon>Basidiomycota</taxon>
        <taxon>Agaricomycotina</taxon>
        <taxon>Agaricomycetes</taxon>
        <taxon>Agaricomycetidae</taxon>
        <taxon>Agaricales</taxon>
        <taxon>Marasmiineae</taxon>
        <taxon>Physalacriaceae</taxon>
        <taxon>Cylindrobasidium</taxon>
    </lineage>
</organism>
<dbReference type="Proteomes" id="UP000054007">
    <property type="component" value="Unassembled WGS sequence"/>
</dbReference>
<dbReference type="STRING" id="1314674.A0A0D7BSH2"/>
<gene>
    <name evidence="1" type="ORF">CYLTODRAFT_341912</name>
</gene>
<sequence length="310" mass="33296">MPRPPIHLPTDEIHHEVDREVLNCLARSNQHALPRLMAQYSANAGHILESQLPYESRPPPQRRVDTTSSDSIVLVAHAYDGPTPEAQAVTLASGFMVEPKPGATEPLFVSCAHTLEQVSLHRLVPSQAVRHSGSAIVSGDPKAGISTTTVTSLPSSFPRSDVILLSTSHRPPGIRSLPVSPYPAAPGTRIRAHFVSYHRPADADGEGWTPWIGGTYSKWVSGTVLGYRDFAGTETKPGTYDALSHMLFNPLPTPGSSGGPIIDEESGAVVGIMLGTRMDNRVEGVRGWGVPAESIFEMFSLPGLNFKQSS</sequence>
<evidence type="ECO:0000313" key="2">
    <source>
        <dbReference type="Proteomes" id="UP000054007"/>
    </source>
</evidence>